<sequence length="48" mass="5543">MAALGGRCSAPWRRRRPARAHGDPRWTGYGSSQRRWVVVSVQILRRKP</sequence>
<dbReference type="Gramene" id="KQK90321">
    <property type="protein sequence ID" value="KQK90321"/>
    <property type="gene ID" value="SETIT_040445mg"/>
</dbReference>
<dbReference type="HOGENOM" id="CLU_3160958_0_0_1"/>
<dbReference type="AlphaFoldDB" id="K4ANE8"/>
<evidence type="ECO:0000313" key="2">
    <source>
        <dbReference type="EnsemblPlants" id="KQK90321"/>
    </source>
</evidence>
<reference evidence="2" key="2">
    <citation type="submission" date="2018-08" db="UniProtKB">
        <authorList>
            <consortium name="EnsemblPlants"/>
        </authorList>
    </citation>
    <scope>IDENTIFICATION</scope>
    <source>
        <strain evidence="2">Yugu1</strain>
    </source>
</reference>
<dbReference type="InParanoid" id="K4ANE8"/>
<dbReference type="EMBL" id="AGNK02005922">
    <property type="status" value="NOT_ANNOTATED_CDS"/>
    <property type="molecule type" value="Genomic_DNA"/>
</dbReference>
<dbReference type="EnsemblPlants" id="KQK90321">
    <property type="protein sequence ID" value="KQK90321"/>
    <property type="gene ID" value="SETIT_040445mg"/>
</dbReference>
<name>K4ANE8_SETIT</name>
<evidence type="ECO:0000313" key="3">
    <source>
        <dbReference type="Proteomes" id="UP000004995"/>
    </source>
</evidence>
<accession>K4ANE8</accession>
<reference evidence="3" key="1">
    <citation type="journal article" date="2012" name="Nat. Biotechnol.">
        <title>Reference genome sequence of the model plant Setaria.</title>
        <authorList>
            <person name="Bennetzen J.L."/>
            <person name="Schmutz J."/>
            <person name="Wang H."/>
            <person name="Percifield R."/>
            <person name="Hawkins J."/>
            <person name="Pontaroli A.C."/>
            <person name="Estep M."/>
            <person name="Feng L."/>
            <person name="Vaughn J.N."/>
            <person name="Grimwood J."/>
            <person name="Jenkins J."/>
            <person name="Barry K."/>
            <person name="Lindquist E."/>
            <person name="Hellsten U."/>
            <person name="Deshpande S."/>
            <person name="Wang X."/>
            <person name="Wu X."/>
            <person name="Mitros T."/>
            <person name="Triplett J."/>
            <person name="Yang X."/>
            <person name="Ye C.Y."/>
            <person name="Mauro-Herrera M."/>
            <person name="Wang L."/>
            <person name="Li P."/>
            <person name="Sharma M."/>
            <person name="Sharma R."/>
            <person name="Ronald P.C."/>
            <person name="Panaud O."/>
            <person name="Kellogg E.A."/>
            <person name="Brutnell T.P."/>
            <person name="Doust A.N."/>
            <person name="Tuskan G.A."/>
            <person name="Rokhsar D."/>
            <person name="Devos K.M."/>
        </authorList>
    </citation>
    <scope>NUCLEOTIDE SEQUENCE [LARGE SCALE GENOMIC DNA]</scope>
    <source>
        <strain evidence="3">cv. Yugu1</strain>
    </source>
</reference>
<protein>
    <submittedName>
        <fullName evidence="2">Uncharacterized protein</fullName>
    </submittedName>
</protein>
<dbReference type="Proteomes" id="UP000004995">
    <property type="component" value="Unassembled WGS sequence"/>
</dbReference>
<feature type="region of interest" description="Disordered" evidence="1">
    <location>
        <begin position="1"/>
        <end position="30"/>
    </location>
</feature>
<feature type="compositionally biased region" description="Low complexity" evidence="1">
    <location>
        <begin position="1"/>
        <end position="11"/>
    </location>
</feature>
<keyword evidence="3" id="KW-1185">Reference proteome</keyword>
<organism evidence="2 3">
    <name type="scientific">Setaria italica</name>
    <name type="common">Foxtail millet</name>
    <name type="synonym">Panicum italicum</name>
    <dbReference type="NCBI Taxonomy" id="4555"/>
    <lineage>
        <taxon>Eukaryota</taxon>
        <taxon>Viridiplantae</taxon>
        <taxon>Streptophyta</taxon>
        <taxon>Embryophyta</taxon>
        <taxon>Tracheophyta</taxon>
        <taxon>Spermatophyta</taxon>
        <taxon>Magnoliopsida</taxon>
        <taxon>Liliopsida</taxon>
        <taxon>Poales</taxon>
        <taxon>Poaceae</taxon>
        <taxon>PACMAD clade</taxon>
        <taxon>Panicoideae</taxon>
        <taxon>Panicodae</taxon>
        <taxon>Paniceae</taxon>
        <taxon>Cenchrinae</taxon>
        <taxon>Setaria</taxon>
    </lineage>
</organism>
<evidence type="ECO:0000256" key="1">
    <source>
        <dbReference type="SAM" id="MobiDB-lite"/>
    </source>
</evidence>
<proteinExistence type="predicted"/>